<dbReference type="GeneID" id="92365597"/>
<evidence type="ECO:0000313" key="2">
    <source>
        <dbReference type="Proteomes" id="UP000186804"/>
    </source>
</evidence>
<name>A0A1J4MXX2_9CRYT</name>
<organism evidence="1 2">
    <name type="scientific">Cryptosporidium andersoni</name>
    <dbReference type="NCBI Taxonomy" id="117008"/>
    <lineage>
        <taxon>Eukaryota</taxon>
        <taxon>Sar</taxon>
        <taxon>Alveolata</taxon>
        <taxon>Apicomplexa</taxon>
        <taxon>Conoidasida</taxon>
        <taxon>Coccidia</taxon>
        <taxon>Eucoccidiorida</taxon>
        <taxon>Eimeriorina</taxon>
        <taxon>Cryptosporidiidae</taxon>
        <taxon>Cryptosporidium</taxon>
    </lineage>
</organism>
<gene>
    <name evidence="1" type="ORF">cand_014120</name>
</gene>
<comment type="caution">
    <text evidence="1">The sequence shown here is derived from an EMBL/GenBank/DDBJ whole genome shotgun (WGS) entry which is preliminary data.</text>
</comment>
<dbReference type="EMBL" id="LRBS01000030">
    <property type="protein sequence ID" value="OII77773.1"/>
    <property type="molecule type" value="Genomic_DNA"/>
</dbReference>
<accession>A0A1J4MXX2</accession>
<dbReference type="VEuPathDB" id="CryptoDB:cand_014120"/>
<dbReference type="RefSeq" id="XP_067069619.1">
    <property type="nucleotide sequence ID" value="XM_067211647.1"/>
</dbReference>
<sequence length="106" mass="12167">MDRINIDGFHKIINGNEHLYLDEPGNIDGIISTLSPVSWLHIDEISINNGKFHDKEGFNGSEQILKDLTYELCRTKASHLHNSCKKYIWTLFLVSLLLQSILMNNI</sequence>
<dbReference type="Proteomes" id="UP000186804">
    <property type="component" value="Unassembled WGS sequence"/>
</dbReference>
<dbReference type="AlphaFoldDB" id="A0A1J4MXX2"/>
<keyword evidence="2" id="KW-1185">Reference proteome</keyword>
<dbReference type="OrthoDB" id="10312933at2759"/>
<reference evidence="1 2" key="1">
    <citation type="submission" date="2016-10" db="EMBL/GenBank/DDBJ databases">
        <title>Reductive evolution of mitochondrial metabolism and differential evolution of invasion-related proteins in Cryptosporidium.</title>
        <authorList>
            <person name="Liu S."/>
            <person name="Roellig D.M."/>
            <person name="Guo Y."/>
            <person name="Li N."/>
            <person name="Frace M.A."/>
            <person name="Tang K."/>
            <person name="Zhang L."/>
            <person name="Feng Y."/>
            <person name="Xiao L."/>
        </authorList>
    </citation>
    <scope>NUCLEOTIDE SEQUENCE [LARGE SCALE GENOMIC DNA]</scope>
    <source>
        <strain evidence="1">30847</strain>
    </source>
</reference>
<proteinExistence type="predicted"/>
<evidence type="ECO:0000313" key="1">
    <source>
        <dbReference type="EMBL" id="OII77773.1"/>
    </source>
</evidence>
<protein>
    <submittedName>
        <fullName evidence="1">Uncharacterized protein</fullName>
    </submittedName>
</protein>